<gene>
    <name evidence="2" type="ORF">NDU88_000559</name>
</gene>
<organism evidence="2 3">
    <name type="scientific">Pleurodeles waltl</name>
    <name type="common">Iberian ribbed newt</name>
    <dbReference type="NCBI Taxonomy" id="8319"/>
    <lineage>
        <taxon>Eukaryota</taxon>
        <taxon>Metazoa</taxon>
        <taxon>Chordata</taxon>
        <taxon>Craniata</taxon>
        <taxon>Vertebrata</taxon>
        <taxon>Euteleostomi</taxon>
        <taxon>Amphibia</taxon>
        <taxon>Batrachia</taxon>
        <taxon>Caudata</taxon>
        <taxon>Salamandroidea</taxon>
        <taxon>Salamandridae</taxon>
        <taxon>Pleurodelinae</taxon>
        <taxon>Pleurodeles</taxon>
    </lineage>
</organism>
<dbReference type="Proteomes" id="UP001066276">
    <property type="component" value="Chromosome 4_2"/>
</dbReference>
<reference evidence="2" key="1">
    <citation type="journal article" date="2022" name="bioRxiv">
        <title>Sequencing and chromosome-scale assembly of the giantPleurodeles waltlgenome.</title>
        <authorList>
            <person name="Brown T."/>
            <person name="Elewa A."/>
            <person name="Iarovenko S."/>
            <person name="Subramanian E."/>
            <person name="Araus A.J."/>
            <person name="Petzold A."/>
            <person name="Susuki M."/>
            <person name="Suzuki K.-i.T."/>
            <person name="Hayashi T."/>
            <person name="Toyoda A."/>
            <person name="Oliveira C."/>
            <person name="Osipova E."/>
            <person name="Leigh N.D."/>
            <person name="Simon A."/>
            <person name="Yun M.H."/>
        </authorList>
    </citation>
    <scope>NUCLEOTIDE SEQUENCE</scope>
    <source>
        <strain evidence="2">20211129_DDA</strain>
        <tissue evidence="2">Liver</tissue>
    </source>
</reference>
<dbReference type="EMBL" id="JANPWB010000008">
    <property type="protein sequence ID" value="KAJ1160057.1"/>
    <property type="molecule type" value="Genomic_DNA"/>
</dbReference>
<evidence type="ECO:0000313" key="3">
    <source>
        <dbReference type="Proteomes" id="UP001066276"/>
    </source>
</evidence>
<dbReference type="AlphaFoldDB" id="A0AAV7S7V2"/>
<protein>
    <submittedName>
        <fullName evidence="2">Uncharacterized protein</fullName>
    </submittedName>
</protein>
<comment type="caution">
    <text evidence="2">The sequence shown here is derived from an EMBL/GenBank/DDBJ whole genome shotgun (WGS) entry which is preliminary data.</text>
</comment>
<feature type="region of interest" description="Disordered" evidence="1">
    <location>
        <begin position="1"/>
        <end position="23"/>
    </location>
</feature>
<evidence type="ECO:0000256" key="1">
    <source>
        <dbReference type="SAM" id="MobiDB-lite"/>
    </source>
</evidence>
<evidence type="ECO:0000313" key="2">
    <source>
        <dbReference type="EMBL" id="KAJ1160057.1"/>
    </source>
</evidence>
<keyword evidence="3" id="KW-1185">Reference proteome</keyword>
<sequence length="79" mass="8365">MELGRGASEDKEPAIGERQTGSIGVVAASRVPEPVEDGICSLMPMRCGRCVATLHEFDPGEDGICSPMSPTICEKSRSE</sequence>
<name>A0AAV7S7V2_PLEWA</name>
<accession>A0AAV7S7V2</accession>
<proteinExistence type="predicted"/>